<organism evidence="1 2">
    <name type="scientific">Citrus x changshan-huyou</name>
    <dbReference type="NCBI Taxonomy" id="2935761"/>
    <lineage>
        <taxon>Eukaryota</taxon>
        <taxon>Viridiplantae</taxon>
        <taxon>Streptophyta</taxon>
        <taxon>Embryophyta</taxon>
        <taxon>Tracheophyta</taxon>
        <taxon>Spermatophyta</taxon>
        <taxon>Magnoliopsida</taxon>
        <taxon>eudicotyledons</taxon>
        <taxon>Gunneridae</taxon>
        <taxon>Pentapetalae</taxon>
        <taxon>rosids</taxon>
        <taxon>malvids</taxon>
        <taxon>Sapindales</taxon>
        <taxon>Rutaceae</taxon>
        <taxon>Aurantioideae</taxon>
        <taxon>Citrus</taxon>
    </lineage>
</organism>
<dbReference type="EMBL" id="JBCGBO010000007">
    <property type="protein sequence ID" value="KAK9187263.1"/>
    <property type="molecule type" value="Genomic_DNA"/>
</dbReference>
<gene>
    <name evidence="1" type="ORF">WN944_018655</name>
</gene>
<comment type="caution">
    <text evidence="1">The sequence shown here is derived from an EMBL/GenBank/DDBJ whole genome shotgun (WGS) entry which is preliminary data.</text>
</comment>
<proteinExistence type="predicted"/>
<accession>A0AAP0QF17</accession>
<evidence type="ECO:0000313" key="1">
    <source>
        <dbReference type="EMBL" id="KAK9187263.1"/>
    </source>
</evidence>
<dbReference type="Proteomes" id="UP001428341">
    <property type="component" value="Unassembled WGS sequence"/>
</dbReference>
<reference evidence="1 2" key="1">
    <citation type="submission" date="2024-05" db="EMBL/GenBank/DDBJ databases">
        <title>Haplotype-resolved chromosome-level genome assembly of Huyou (Citrus changshanensis).</title>
        <authorList>
            <person name="Miao C."/>
            <person name="Chen W."/>
            <person name="Wu Y."/>
            <person name="Wang L."/>
            <person name="Zhao S."/>
            <person name="Grierson D."/>
            <person name="Xu C."/>
            <person name="Chen K."/>
        </authorList>
    </citation>
    <scope>NUCLEOTIDE SEQUENCE [LARGE SCALE GENOMIC DNA]</scope>
    <source>
        <strain evidence="1">01-14</strain>
        <tissue evidence="1">Leaf</tissue>
    </source>
</reference>
<evidence type="ECO:0000313" key="2">
    <source>
        <dbReference type="Proteomes" id="UP001428341"/>
    </source>
</evidence>
<dbReference type="AlphaFoldDB" id="A0AAP0QF17"/>
<protein>
    <submittedName>
        <fullName evidence="1">Uncharacterized protein</fullName>
    </submittedName>
</protein>
<name>A0AAP0QF17_9ROSI</name>
<sequence>MDLDLLNNPRLFYTFQRDIVKEMLRHEIIATEIERWLLKQLHTRYHGYPFPRNLGLVFGHDDCVGEFANIEAKNKIKFIRI</sequence>
<keyword evidence="2" id="KW-1185">Reference proteome</keyword>